<evidence type="ECO:0000256" key="3">
    <source>
        <dbReference type="ARBA" id="ARBA00023125"/>
    </source>
</evidence>
<keyword evidence="2" id="KW-0805">Transcription regulation</keyword>
<accession>A0A415G067</accession>
<gene>
    <name evidence="7" type="ORF">DW075_03950</name>
</gene>
<dbReference type="Gene3D" id="1.10.10.60">
    <property type="entry name" value="Homeodomain-like"/>
    <property type="match status" value="2"/>
</dbReference>
<keyword evidence="5" id="KW-1133">Transmembrane helix</keyword>
<dbReference type="EMBL" id="QRNE01000012">
    <property type="protein sequence ID" value="RHK29018.1"/>
    <property type="molecule type" value="Genomic_DNA"/>
</dbReference>
<reference evidence="7 8" key="1">
    <citation type="submission" date="2018-08" db="EMBL/GenBank/DDBJ databases">
        <title>A genome reference for cultivated species of the human gut microbiota.</title>
        <authorList>
            <person name="Zou Y."/>
            <person name="Xue W."/>
            <person name="Luo G."/>
        </authorList>
    </citation>
    <scope>NUCLEOTIDE SEQUENCE [LARGE SCALE GENOMIC DNA]</scope>
    <source>
        <strain evidence="7 8">AF46-11NS</strain>
    </source>
</reference>
<dbReference type="PANTHER" id="PTHR43547:SF2">
    <property type="entry name" value="HYBRID SIGNAL TRANSDUCTION HISTIDINE KINASE C"/>
    <property type="match status" value="1"/>
</dbReference>
<evidence type="ECO:0000256" key="2">
    <source>
        <dbReference type="ARBA" id="ARBA00023015"/>
    </source>
</evidence>
<dbReference type="Pfam" id="PF07494">
    <property type="entry name" value="Reg_prop"/>
    <property type="match status" value="3"/>
</dbReference>
<protein>
    <submittedName>
        <fullName evidence="7">Helix-turn-helix domain-containing protein</fullName>
    </submittedName>
</protein>
<name>A0A415G067_9BACE</name>
<keyword evidence="3" id="KW-0238">DNA-binding</keyword>
<dbReference type="GO" id="GO:0000155">
    <property type="term" value="F:phosphorelay sensor kinase activity"/>
    <property type="evidence" value="ECO:0007669"/>
    <property type="project" value="TreeGrafter"/>
</dbReference>
<keyword evidence="5" id="KW-0472">Membrane</keyword>
<evidence type="ECO:0000313" key="8">
    <source>
        <dbReference type="Proteomes" id="UP000285503"/>
    </source>
</evidence>
<proteinExistence type="predicted"/>
<feature type="transmembrane region" description="Helical" evidence="5">
    <location>
        <begin position="740"/>
        <end position="762"/>
    </location>
</feature>
<dbReference type="SUPFAM" id="SSF46689">
    <property type="entry name" value="Homeodomain-like"/>
    <property type="match status" value="1"/>
</dbReference>
<evidence type="ECO:0000313" key="7">
    <source>
        <dbReference type="EMBL" id="RHK29018.1"/>
    </source>
</evidence>
<dbReference type="Proteomes" id="UP000285503">
    <property type="component" value="Unassembled WGS sequence"/>
</dbReference>
<dbReference type="AlphaFoldDB" id="A0A415G067"/>
<dbReference type="InterPro" id="IPR011123">
    <property type="entry name" value="Y_Y_Y"/>
</dbReference>
<dbReference type="PROSITE" id="PS01124">
    <property type="entry name" value="HTH_ARAC_FAMILY_2"/>
    <property type="match status" value="1"/>
</dbReference>
<dbReference type="Pfam" id="PF12833">
    <property type="entry name" value="HTH_18"/>
    <property type="match status" value="1"/>
</dbReference>
<keyword evidence="5" id="KW-0812">Transmembrane</keyword>
<dbReference type="InterPro" id="IPR013783">
    <property type="entry name" value="Ig-like_fold"/>
</dbReference>
<dbReference type="PANTHER" id="PTHR43547">
    <property type="entry name" value="TWO-COMPONENT HISTIDINE KINASE"/>
    <property type="match status" value="1"/>
</dbReference>
<organism evidence="7 8">
    <name type="scientific">Bacteroides xylanisolvens</name>
    <dbReference type="NCBI Taxonomy" id="371601"/>
    <lineage>
        <taxon>Bacteria</taxon>
        <taxon>Pseudomonadati</taxon>
        <taxon>Bacteroidota</taxon>
        <taxon>Bacteroidia</taxon>
        <taxon>Bacteroidales</taxon>
        <taxon>Bacteroidaceae</taxon>
        <taxon>Bacteroides</taxon>
    </lineage>
</organism>
<evidence type="ECO:0000256" key="1">
    <source>
        <dbReference type="ARBA" id="ARBA00022553"/>
    </source>
</evidence>
<feature type="domain" description="HTH araC/xylS-type" evidence="6">
    <location>
        <begin position="805"/>
        <end position="909"/>
    </location>
</feature>
<dbReference type="GO" id="GO:0043565">
    <property type="term" value="F:sequence-specific DNA binding"/>
    <property type="evidence" value="ECO:0007669"/>
    <property type="project" value="InterPro"/>
</dbReference>
<dbReference type="InterPro" id="IPR018062">
    <property type="entry name" value="HTH_AraC-typ_CS"/>
</dbReference>
<dbReference type="Pfam" id="PF07495">
    <property type="entry name" value="Y_Y_Y"/>
    <property type="match status" value="1"/>
</dbReference>
<evidence type="ECO:0000259" key="6">
    <source>
        <dbReference type="PROSITE" id="PS01124"/>
    </source>
</evidence>
<dbReference type="InterPro" id="IPR018060">
    <property type="entry name" value="HTH_AraC"/>
</dbReference>
<dbReference type="InterPro" id="IPR009057">
    <property type="entry name" value="Homeodomain-like_sf"/>
</dbReference>
<dbReference type="PROSITE" id="PS00041">
    <property type="entry name" value="HTH_ARAC_FAMILY_1"/>
    <property type="match status" value="1"/>
</dbReference>
<dbReference type="GO" id="GO:0003700">
    <property type="term" value="F:DNA-binding transcription factor activity"/>
    <property type="evidence" value="ECO:0007669"/>
    <property type="project" value="InterPro"/>
</dbReference>
<evidence type="ECO:0000256" key="4">
    <source>
        <dbReference type="ARBA" id="ARBA00023163"/>
    </source>
</evidence>
<keyword evidence="1" id="KW-0597">Phosphoprotein</keyword>
<dbReference type="Gene3D" id="2.60.40.10">
    <property type="entry name" value="Immunoglobulins"/>
    <property type="match status" value="1"/>
</dbReference>
<dbReference type="SMART" id="SM00342">
    <property type="entry name" value="HTH_ARAC"/>
    <property type="match status" value="1"/>
</dbReference>
<dbReference type="Gene3D" id="2.130.10.10">
    <property type="entry name" value="YVTN repeat-like/Quinoprotein amine dehydrogenase"/>
    <property type="match status" value="3"/>
</dbReference>
<comment type="caution">
    <text evidence="7">The sequence shown here is derived from an EMBL/GenBank/DDBJ whole genome shotgun (WGS) entry which is preliminary data.</text>
</comment>
<sequence>MKLRIATLILLLLIFAMNEALGKSVIPTSFYNITTAEGLPSNTVGAIKKDSTGFIWIGTKTGLCRYDGCEIKTYPFLAEDDIWTIEELDNEILLIGTRTCVKSFNRRTSQVEILNIPSAIVKSIKKIDRNSFLVGTDSGLYIVEDGRPQRIFFETGLSPSNHVTSIIRENDSIFWLSTANGLGRMNLKTRQTSIYRMEEGITNSNNFICLAKGINHIYLGSFNKGVFCFNLQKRTFTPVKGFEHNLVMTMDYHDGLLCVGTNGKGMKVLSLADGHTENFSYKEKKRYSIGCNTITSFLYDKGIWWIGTQFGGLNYTPLVGEKFSYYDWKDFYSTDYNIRSFCQLKSGNKLIGTRTGLFYISEKENRIKKFISEDESSPLRSDIILCIKELSNNSILISTYGGGVYLFDENSLTLKDFSKEEPLLYGCFFQFAEDQEGNLWFASTDGVYRCSMQGKLLKKYDVSNSGLTNNSVYYVYPDSIGRLWIGTNIGLFLMDIETGKIRFDCFDSSIKSEIIYIMSDSKKNFWICSDSGLYKINQDLTINKHYTKKDILPDNAVMSILEDKKGNYWITTMKEIVKFDSEENIHYTYRRMDGLIGTDFNNSICQSESGIIWWANEGGLIYTSENDRDINTKIIKHPIVSSFLIDGVEYDPTYHNQSEAIVVYKDNTLCFKLSNLDYSLPYANYYEYKLDGYDKDWVKQTGVNEVIYRNLPSGKYIFKIRASESSEPAQQWVVSVHKSYFTLAMILLVVVIIAVLLVYFYGKIRSLQKRMKEERLILGTVVQRQNGAKEMQSSLPEEKVGDIMDELLAYMDRDKPYLNAKLSINEVASQLGCTEMELSQLLNSHMKVNFANFINVYRVKEIKLRLNQENLSKYTLKALSEQCGFNSKTTFYRVFKNVSGMTPMEYCKKLNLVIDENRE</sequence>
<dbReference type="SUPFAM" id="SSF63829">
    <property type="entry name" value="Calcium-dependent phosphotriesterase"/>
    <property type="match status" value="2"/>
</dbReference>
<dbReference type="InterPro" id="IPR015943">
    <property type="entry name" value="WD40/YVTN_repeat-like_dom_sf"/>
</dbReference>
<keyword evidence="4" id="KW-0804">Transcription</keyword>
<dbReference type="InterPro" id="IPR011110">
    <property type="entry name" value="Reg_prop"/>
</dbReference>
<evidence type="ECO:0000256" key="5">
    <source>
        <dbReference type="SAM" id="Phobius"/>
    </source>
</evidence>